<protein>
    <recommendedName>
        <fullName evidence="3">Pyridine nucleotide-disulfide oxidoreductase domain-containing protein 2</fullName>
    </recommendedName>
</protein>
<reference evidence="5 6" key="1">
    <citation type="submission" date="2021-01" db="EMBL/GenBank/DDBJ databases">
        <title>Whole genome shotgun sequence of Planotetraspora mira NBRC 15435.</title>
        <authorList>
            <person name="Komaki H."/>
            <person name="Tamura T."/>
        </authorList>
    </citation>
    <scope>NUCLEOTIDE SEQUENCE [LARGE SCALE GENOMIC DNA]</scope>
    <source>
        <strain evidence="5 6">NBRC 15435</strain>
    </source>
</reference>
<evidence type="ECO:0000256" key="1">
    <source>
        <dbReference type="ARBA" id="ARBA00037217"/>
    </source>
</evidence>
<dbReference type="Gene3D" id="3.50.50.60">
    <property type="entry name" value="FAD/NAD(P)-binding domain"/>
    <property type="match status" value="2"/>
</dbReference>
<dbReference type="EMBL" id="BOOO01000013">
    <property type="protein sequence ID" value="GII29035.1"/>
    <property type="molecule type" value="Genomic_DNA"/>
</dbReference>
<dbReference type="PANTHER" id="PTHR10668">
    <property type="entry name" value="PHYTOENE DEHYDROGENASE"/>
    <property type="match status" value="1"/>
</dbReference>
<name>A0A8J3TKZ4_9ACTN</name>
<comment type="subunit">
    <text evidence="2">Interacts with COX5B; this interaction may contribute to localize PYROXD2 to the inner face of the inner mitochondrial membrane.</text>
</comment>
<accession>A0A8J3TKZ4</accession>
<dbReference type="RefSeq" id="WP_203953034.1">
    <property type="nucleotide sequence ID" value="NZ_BOOO01000013.1"/>
</dbReference>
<dbReference type="InterPro" id="IPR002937">
    <property type="entry name" value="Amino_oxidase"/>
</dbReference>
<dbReference type="SUPFAM" id="SSF51905">
    <property type="entry name" value="FAD/NAD(P)-binding domain"/>
    <property type="match status" value="1"/>
</dbReference>
<keyword evidence="6" id="KW-1185">Reference proteome</keyword>
<evidence type="ECO:0000256" key="3">
    <source>
        <dbReference type="ARBA" id="ARBA00040298"/>
    </source>
</evidence>
<comment type="caution">
    <text evidence="5">The sequence shown here is derived from an EMBL/GenBank/DDBJ whole genome shotgun (WGS) entry which is preliminary data.</text>
</comment>
<evidence type="ECO:0000256" key="2">
    <source>
        <dbReference type="ARBA" id="ARBA00038825"/>
    </source>
</evidence>
<comment type="function">
    <text evidence="1">Probable oxidoreductase that may play a role as regulator of mitochondrial function.</text>
</comment>
<dbReference type="AlphaFoldDB" id="A0A8J3TKZ4"/>
<sequence>MGVTNGGRAADLPDSVDVIVVGAGHNGLVCAGYLAAAGLEVLVLEARDVPGGDTVTEELTLPGFAHDSCSSAHVLIQSNPLIRDDELGLLGAYGLEYTMTDPAVVLPQADGDALVMHRDLGATADEIARWSRADAEAFRRLVGEWSDGLAAEHARWSSNLPPGDGDAAGRYQALRRRSAWDVVHERFENPVVRSFMVWLALATIQDPCRPGTGVLPASITAGRLNFGWTTPIGGSSALPAALIRQIEAHGGRVACSAPVSSIDVEGGRAVAVHTADGREVRARQAVVSSAHLARLAGMVSGADVPADLAQARDTWRPGLSVFAVHAALRHDIAVNGKGGPVASAAAGFGTAEGVARQMAAFHRGEPDASDPWLLVVDQTVVDPGRAPDGGATFKILTIAPYERADGRSWEESKHEHAEALIGLVRSRTTGLEPENVLAMRAESPVDVAAHNMHNLGGSCHGGEFLTPSGEVIPGWLSYRSSIPRLFLTGATTHPGGSVSGRPGRNAARTVLTDLGIDPAKVMGPI</sequence>
<evidence type="ECO:0000313" key="6">
    <source>
        <dbReference type="Proteomes" id="UP000650628"/>
    </source>
</evidence>
<dbReference type="Pfam" id="PF01593">
    <property type="entry name" value="Amino_oxidase"/>
    <property type="match status" value="1"/>
</dbReference>
<organism evidence="5 6">
    <name type="scientific">Planotetraspora mira</name>
    <dbReference type="NCBI Taxonomy" id="58121"/>
    <lineage>
        <taxon>Bacteria</taxon>
        <taxon>Bacillati</taxon>
        <taxon>Actinomycetota</taxon>
        <taxon>Actinomycetes</taxon>
        <taxon>Streptosporangiales</taxon>
        <taxon>Streptosporangiaceae</taxon>
        <taxon>Planotetraspora</taxon>
    </lineage>
</organism>
<gene>
    <name evidence="5" type="ORF">Pmi06nite_24770</name>
</gene>
<dbReference type="InterPro" id="IPR036188">
    <property type="entry name" value="FAD/NAD-bd_sf"/>
</dbReference>
<dbReference type="PANTHER" id="PTHR10668:SF103">
    <property type="entry name" value="PYRIDINE NUCLEOTIDE-DISULFIDE OXIDOREDUCTASE DOMAIN-CONTAINING PROTEIN 2"/>
    <property type="match status" value="1"/>
</dbReference>
<dbReference type="Proteomes" id="UP000650628">
    <property type="component" value="Unassembled WGS sequence"/>
</dbReference>
<evidence type="ECO:0000313" key="5">
    <source>
        <dbReference type="EMBL" id="GII29035.1"/>
    </source>
</evidence>
<evidence type="ECO:0000259" key="4">
    <source>
        <dbReference type="Pfam" id="PF01593"/>
    </source>
</evidence>
<feature type="domain" description="Amine oxidase" evidence="4">
    <location>
        <begin position="27"/>
        <end position="510"/>
    </location>
</feature>
<proteinExistence type="predicted"/>
<dbReference type="GO" id="GO:0016491">
    <property type="term" value="F:oxidoreductase activity"/>
    <property type="evidence" value="ECO:0007669"/>
    <property type="project" value="InterPro"/>
</dbReference>